<dbReference type="PROSITE" id="PS50111">
    <property type="entry name" value="CHEMOTAXIS_TRANSDUC_2"/>
    <property type="match status" value="1"/>
</dbReference>
<dbReference type="Pfam" id="PF00672">
    <property type="entry name" value="HAMP"/>
    <property type="match status" value="1"/>
</dbReference>
<dbReference type="SUPFAM" id="SSF58104">
    <property type="entry name" value="Methyl-accepting chemotaxis protein (MCP) signaling domain"/>
    <property type="match status" value="1"/>
</dbReference>
<evidence type="ECO:0000256" key="8">
    <source>
        <dbReference type="SAM" id="Phobius"/>
    </source>
</evidence>
<dbReference type="EMBL" id="UOFF01000047">
    <property type="protein sequence ID" value="VAW53992.1"/>
    <property type="molecule type" value="Genomic_DNA"/>
</dbReference>
<proteinExistence type="inferred from homology"/>
<keyword evidence="5" id="KW-0807">Transducer</keyword>
<dbReference type="CDD" id="cd11386">
    <property type="entry name" value="MCP_signal"/>
    <property type="match status" value="1"/>
</dbReference>
<evidence type="ECO:0000256" key="1">
    <source>
        <dbReference type="ARBA" id="ARBA00004141"/>
    </source>
</evidence>
<dbReference type="FunFam" id="1.10.287.950:FF:000001">
    <property type="entry name" value="Methyl-accepting chemotaxis sensory transducer"/>
    <property type="match status" value="1"/>
</dbReference>
<keyword evidence="4 8" id="KW-0472">Membrane</keyword>
<dbReference type="InterPro" id="IPR004089">
    <property type="entry name" value="MCPsignal_dom"/>
</dbReference>
<organism evidence="11">
    <name type="scientific">hydrothermal vent metagenome</name>
    <dbReference type="NCBI Taxonomy" id="652676"/>
    <lineage>
        <taxon>unclassified sequences</taxon>
        <taxon>metagenomes</taxon>
        <taxon>ecological metagenomes</taxon>
    </lineage>
</organism>
<dbReference type="GO" id="GO:0004888">
    <property type="term" value="F:transmembrane signaling receptor activity"/>
    <property type="evidence" value="ECO:0007669"/>
    <property type="project" value="InterPro"/>
</dbReference>
<dbReference type="PANTHER" id="PTHR32089:SF119">
    <property type="entry name" value="METHYL-ACCEPTING CHEMOTAXIS PROTEIN CTPL"/>
    <property type="match status" value="1"/>
</dbReference>
<keyword evidence="7" id="KW-0175">Coiled coil</keyword>
<dbReference type="Pfam" id="PF00015">
    <property type="entry name" value="MCPsignal"/>
    <property type="match status" value="1"/>
</dbReference>
<dbReference type="SMART" id="SM00283">
    <property type="entry name" value="MA"/>
    <property type="match status" value="1"/>
</dbReference>
<dbReference type="InterPro" id="IPR003660">
    <property type="entry name" value="HAMP_dom"/>
</dbReference>
<evidence type="ECO:0000313" key="11">
    <source>
        <dbReference type="EMBL" id="VAW53992.1"/>
    </source>
</evidence>
<protein>
    <submittedName>
        <fullName evidence="11">Methyl-accepting chemotaxis sensor/transducer protein</fullName>
    </submittedName>
</protein>
<evidence type="ECO:0000256" key="6">
    <source>
        <dbReference type="ARBA" id="ARBA00029447"/>
    </source>
</evidence>
<dbReference type="PROSITE" id="PS50885">
    <property type="entry name" value="HAMP"/>
    <property type="match status" value="1"/>
</dbReference>
<accession>A0A3B0WSB4</accession>
<comment type="similarity">
    <text evidence="6">Belongs to the methyl-accepting chemotaxis (MCP) protein family.</text>
</comment>
<evidence type="ECO:0000256" key="5">
    <source>
        <dbReference type="ARBA" id="ARBA00023224"/>
    </source>
</evidence>
<keyword evidence="2 8" id="KW-0812">Transmembrane</keyword>
<evidence type="ECO:0000256" key="4">
    <source>
        <dbReference type="ARBA" id="ARBA00023136"/>
    </source>
</evidence>
<gene>
    <name evidence="11" type="ORF">MNBD_GAMMA07-1597</name>
</gene>
<evidence type="ECO:0000256" key="2">
    <source>
        <dbReference type="ARBA" id="ARBA00022692"/>
    </source>
</evidence>
<dbReference type="GO" id="GO:0016020">
    <property type="term" value="C:membrane"/>
    <property type="evidence" value="ECO:0007669"/>
    <property type="project" value="UniProtKB-SubCell"/>
</dbReference>
<feature type="domain" description="HAMP" evidence="10">
    <location>
        <begin position="445"/>
        <end position="499"/>
    </location>
</feature>
<evidence type="ECO:0000256" key="3">
    <source>
        <dbReference type="ARBA" id="ARBA00022989"/>
    </source>
</evidence>
<dbReference type="SMART" id="SM00304">
    <property type="entry name" value="HAMP"/>
    <property type="match status" value="1"/>
</dbReference>
<dbReference type="InterPro" id="IPR004090">
    <property type="entry name" value="Chemotax_Me-accpt_rcpt"/>
</dbReference>
<reference evidence="11" key="1">
    <citation type="submission" date="2018-06" db="EMBL/GenBank/DDBJ databases">
        <authorList>
            <person name="Zhirakovskaya E."/>
        </authorList>
    </citation>
    <scope>NUCLEOTIDE SEQUENCE</scope>
</reference>
<sequence length="776" mass="85046">MKIKQKIILGASALILTATLSSTYILSVIALSDASEALQVQVKNNLTAIRSSSKIAIEDYFKIINHQILTFSNDRMIIDAANQFKTAFKNYKTELSISDVAFYRKKLALYYNEEFGTEYIKRNNGNKANVDTLIAQLDDDSILLQYAYIKANKYPLGEKDKLISINNDSSYNSLHTRYHPHIKDFLDKFGYYDIFIVDPDSGDIIYSVFKELDYSTSLKTGAFNKTGIGEAFKKANQLTSTDQFSITDFATYTPSYEDPASFIASPIFDGNKKIAILIFQMPIDRINDVMTHHQTWKKNGLGESGETYLVAADKTLRSMSRFLIEDAQGYYNALEKTGIDITLLNKIKTKQTSIALQPANTPGVVSALSGKTGFDIFPDYRNVPVLSAYAPLNISGLNWVVMSEIDEAEAYAPIVSMSTEIKTFAFILSIVLVFIGATLSWLFAQYLVKPLNKVVSAVQDIAMGDGDLTQRLNYLENDELGDLSKNLNLLMKKLQAILNEMAELIHTLADSSEELHKVADSTTLDIKAQLSQTAQLATAMNQMTATVHEVAQSAQNAAQGAESAKNQTAKGFEIMTQSMVDIDSLASKITTASGVIKNLANDTDNIGSVLDVIKSIAEQTNLLALNAAIEAARAGEQGRGFAVVADEVRTLASRTQTSTNEIEGMIDKLQAISKEAVIEMDHSQKSANAGKQKMAETGNALTSIRDAVDSISDLNFQIASAAEEQSNVAEEINQNVVLINSSSETTAEGAAKTSASSNQLSDVSSRLQQLLHQFKF</sequence>
<name>A0A3B0WSB4_9ZZZZ</name>
<evidence type="ECO:0000256" key="7">
    <source>
        <dbReference type="SAM" id="Coils"/>
    </source>
</evidence>
<dbReference type="AlphaFoldDB" id="A0A3B0WSB4"/>
<dbReference type="PANTHER" id="PTHR32089">
    <property type="entry name" value="METHYL-ACCEPTING CHEMOTAXIS PROTEIN MCPB"/>
    <property type="match status" value="1"/>
</dbReference>
<dbReference type="Gene3D" id="3.30.450.20">
    <property type="entry name" value="PAS domain"/>
    <property type="match status" value="1"/>
</dbReference>
<evidence type="ECO:0000259" key="9">
    <source>
        <dbReference type="PROSITE" id="PS50111"/>
    </source>
</evidence>
<feature type="domain" description="Methyl-accepting transducer" evidence="9">
    <location>
        <begin position="504"/>
        <end position="740"/>
    </location>
</feature>
<dbReference type="PRINTS" id="PR00260">
    <property type="entry name" value="CHEMTRNSDUCR"/>
</dbReference>
<comment type="subcellular location">
    <subcellularLocation>
        <location evidence="1">Membrane</location>
        <topology evidence="1">Multi-pass membrane protein</topology>
    </subcellularLocation>
</comment>
<keyword evidence="3 8" id="KW-1133">Transmembrane helix</keyword>
<dbReference type="CDD" id="cd06225">
    <property type="entry name" value="HAMP"/>
    <property type="match status" value="1"/>
</dbReference>
<evidence type="ECO:0000259" key="10">
    <source>
        <dbReference type="PROSITE" id="PS50885"/>
    </source>
</evidence>
<feature type="transmembrane region" description="Helical" evidence="8">
    <location>
        <begin position="424"/>
        <end position="444"/>
    </location>
</feature>
<dbReference type="Gene3D" id="1.10.287.950">
    <property type="entry name" value="Methyl-accepting chemotaxis protein"/>
    <property type="match status" value="1"/>
</dbReference>
<feature type="coiled-coil region" evidence="7">
    <location>
        <begin position="480"/>
        <end position="514"/>
    </location>
</feature>
<dbReference type="GO" id="GO:0006935">
    <property type="term" value="P:chemotaxis"/>
    <property type="evidence" value="ECO:0007669"/>
    <property type="project" value="InterPro"/>
</dbReference>
<dbReference type="GO" id="GO:0007165">
    <property type="term" value="P:signal transduction"/>
    <property type="evidence" value="ECO:0007669"/>
    <property type="project" value="UniProtKB-KW"/>
</dbReference>